<dbReference type="Pfam" id="PF01853">
    <property type="entry name" value="MOZ_SAS"/>
    <property type="match status" value="1"/>
</dbReference>
<dbReference type="InterPro" id="IPR002717">
    <property type="entry name" value="HAT_MYST-type"/>
</dbReference>
<feature type="compositionally biased region" description="Polar residues" evidence="15">
    <location>
        <begin position="103"/>
        <end position="119"/>
    </location>
</feature>
<keyword evidence="7" id="KW-0862">Zinc</keyword>
<gene>
    <name evidence="17" type="ORF">SAPIO_CDS3879</name>
</gene>
<evidence type="ECO:0000256" key="11">
    <source>
        <dbReference type="ARBA" id="ARBA00023242"/>
    </source>
</evidence>
<evidence type="ECO:0000256" key="4">
    <source>
        <dbReference type="ARBA" id="ARBA00022679"/>
    </source>
</evidence>
<dbReference type="Gene3D" id="3.30.60.60">
    <property type="entry name" value="N-acetyl transferase-like"/>
    <property type="match status" value="1"/>
</dbReference>
<dbReference type="GO" id="GO:0006355">
    <property type="term" value="P:regulation of DNA-templated transcription"/>
    <property type="evidence" value="ECO:0007669"/>
    <property type="project" value="InterPro"/>
</dbReference>
<evidence type="ECO:0000256" key="5">
    <source>
        <dbReference type="ARBA" id="ARBA00022723"/>
    </source>
</evidence>
<evidence type="ECO:0000259" key="16">
    <source>
        <dbReference type="PROSITE" id="PS51726"/>
    </source>
</evidence>
<evidence type="ECO:0000256" key="10">
    <source>
        <dbReference type="ARBA" id="ARBA00023163"/>
    </source>
</evidence>
<protein>
    <recommendedName>
        <fullName evidence="3">histone acetyltransferase</fullName>
        <ecNumber evidence="3">2.3.1.48</ecNumber>
    </recommendedName>
</protein>
<dbReference type="PROSITE" id="PS51726">
    <property type="entry name" value="MYST_HAT"/>
    <property type="match status" value="1"/>
</dbReference>
<comment type="subcellular location">
    <subcellularLocation>
        <location evidence="1">Nucleus</location>
    </subcellularLocation>
</comment>
<evidence type="ECO:0000256" key="9">
    <source>
        <dbReference type="ARBA" id="ARBA00023015"/>
    </source>
</evidence>
<dbReference type="EMBL" id="JOWA01000089">
    <property type="protein sequence ID" value="KEZ44111.1"/>
    <property type="molecule type" value="Genomic_DNA"/>
</dbReference>
<evidence type="ECO:0000313" key="18">
    <source>
        <dbReference type="Proteomes" id="UP000028545"/>
    </source>
</evidence>
<evidence type="ECO:0000256" key="12">
    <source>
        <dbReference type="ARBA" id="ARBA00023315"/>
    </source>
</evidence>
<sequence>MAPPKRGRRRNGKNNDDSPAPPQPPSPIVTRRSTRHTPNSAPPVPPSTTAPAATSTAAESTSILTSEHPTSKPKRGRPPASATATEPMATTVAAPVAPKTGTSASSSSVPIRHVQTTLKWPNGGPRADATNVKATKVAKGNKATNGSHMATKENVKPTQDAAPSIPSAAQRTTKSSTATAESTKHQPPKSATRKQTSSSSTSKEPSKTLGKSATPTVERNIDKVVLGNICFRTWYPSYYGKDVLGETASAGRPDASTAAGPSKSHARRDRDASPVLDRLYVCPCCFKYSKELVTWWEHVRVCESKGFIPGRKIYAHPKMTRTVLVPVETNGKAPKRRRGDAGPVSVPQTVQDEGEWSVWEVDGEKDVLFCQNLSLFAKLFLDNKSVFFDVTGFNYFLLVYSKPVAPVGRPNGPATMKHHICGFFSKEKLSWDNNNLACILVFPPWQRKGLGSLLMGVSYEIARHEGILGGPEKPISELGRKGYRRFWSGEIARWILSLDTSGGSASSASPSDKKRKGADDESGEREGEEVIIDIADCSKATWITPEDCLGVLRDMGVVEDAGIGPGKPPAPVPSPDDAAAVEEEEDGDDVDGQAEKKDGEASKDKETASKEDGDVQPEPKMVPRVRITKDAVRAWVVAQRINLTRPCDPSGFVPHYLEELKARRVSVDAEEVAV</sequence>
<dbReference type="Gene3D" id="1.10.10.10">
    <property type="entry name" value="Winged helix-like DNA-binding domain superfamily/Winged helix DNA-binding domain"/>
    <property type="match status" value="1"/>
</dbReference>
<evidence type="ECO:0000256" key="2">
    <source>
        <dbReference type="ARBA" id="ARBA00010107"/>
    </source>
</evidence>
<feature type="compositionally biased region" description="Low complexity" evidence="15">
    <location>
        <begin position="49"/>
        <end position="66"/>
    </location>
</feature>
<dbReference type="InterPro" id="IPR016181">
    <property type="entry name" value="Acyl_CoA_acyltransferase"/>
</dbReference>
<dbReference type="OrthoDB" id="787137at2759"/>
<comment type="similarity">
    <text evidence="2">Belongs to the MYST (SAS/MOZ) family.</text>
</comment>
<dbReference type="PANTHER" id="PTHR10615:SF219">
    <property type="entry name" value="HISTONE ACETYLTRANSFERASE KAT5"/>
    <property type="match status" value="1"/>
</dbReference>
<keyword evidence="8" id="KW-0007">Acetylation</keyword>
<feature type="compositionally biased region" description="Acidic residues" evidence="15">
    <location>
        <begin position="579"/>
        <end position="592"/>
    </location>
</feature>
<dbReference type="CDD" id="cd04301">
    <property type="entry name" value="NAT_SF"/>
    <property type="match status" value="1"/>
</dbReference>
<proteinExistence type="inferred from homology"/>
<dbReference type="Proteomes" id="UP000028545">
    <property type="component" value="Unassembled WGS sequence"/>
</dbReference>
<keyword evidence="6" id="KW-0863">Zinc-finger</keyword>
<reference evidence="17 18" key="1">
    <citation type="journal article" date="2014" name="Genome Announc.">
        <title>Draft genome sequence of the pathogenic fungus Scedosporium apiospermum.</title>
        <authorList>
            <person name="Vandeputte P."/>
            <person name="Ghamrawi S."/>
            <person name="Rechenmann M."/>
            <person name="Iltis A."/>
            <person name="Giraud S."/>
            <person name="Fleury M."/>
            <person name="Thornton C."/>
            <person name="Delhaes L."/>
            <person name="Meyer W."/>
            <person name="Papon N."/>
            <person name="Bouchara J.P."/>
        </authorList>
    </citation>
    <scope>NUCLEOTIDE SEQUENCE [LARGE SCALE GENOMIC DNA]</scope>
    <source>
        <strain evidence="17 18">IHEM 14462</strain>
    </source>
</reference>
<keyword evidence="12" id="KW-0012">Acyltransferase</keyword>
<feature type="compositionally biased region" description="Basic and acidic residues" evidence="15">
    <location>
        <begin position="593"/>
        <end position="613"/>
    </location>
</feature>
<dbReference type="KEGG" id="sapo:SAPIO_CDS3879"/>
<name>A0A084G9U9_PSEDA</name>
<dbReference type="GO" id="GO:0008270">
    <property type="term" value="F:zinc ion binding"/>
    <property type="evidence" value="ECO:0007669"/>
    <property type="project" value="UniProtKB-KW"/>
</dbReference>
<evidence type="ECO:0000313" key="17">
    <source>
        <dbReference type="EMBL" id="KEZ44111.1"/>
    </source>
</evidence>
<feature type="active site" description="Proton donor/acceptor" evidence="14">
    <location>
        <position position="472"/>
    </location>
</feature>
<keyword evidence="11" id="KW-0539">Nucleus</keyword>
<dbReference type="EC" id="2.3.1.48" evidence="3"/>
<dbReference type="GO" id="GO:0046972">
    <property type="term" value="F:histone H4K16 acetyltransferase activity"/>
    <property type="evidence" value="ECO:0007669"/>
    <property type="project" value="TreeGrafter"/>
</dbReference>
<dbReference type="GeneID" id="27722951"/>
<dbReference type="GO" id="GO:0035267">
    <property type="term" value="C:NuA4 histone acetyltransferase complex"/>
    <property type="evidence" value="ECO:0007669"/>
    <property type="project" value="TreeGrafter"/>
</dbReference>
<feature type="region of interest" description="Disordered" evidence="15">
    <location>
        <begin position="1"/>
        <end position="215"/>
    </location>
</feature>
<dbReference type="InterPro" id="IPR036388">
    <property type="entry name" value="WH-like_DNA-bd_sf"/>
</dbReference>
<dbReference type="RefSeq" id="XP_016643910.1">
    <property type="nucleotide sequence ID" value="XM_016786567.1"/>
</dbReference>
<keyword evidence="9" id="KW-0805">Transcription regulation</keyword>
<feature type="region of interest" description="Disordered" evidence="15">
    <location>
        <begin position="560"/>
        <end position="621"/>
    </location>
</feature>
<dbReference type="AlphaFoldDB" id="A0A084G9U9"/>
<comment type="function">
    <text evidence="13">Catalytic component of the NuA4 histone acetyltransferase (HAT) complex which is involved in epigenetic transcriptional activation of selected genes principally by acetylation of nucleosomal histones H4, H3, H2B, H2A and H2A variant H2A.Z. Acetylates histone H4 to form H4K5ac, H4K8ac, H4K12ac and H4K16ac, histone H3 to form H3K14ac, and histone H2A to form H2AK4ac and H2AK7ac. The NuA4 complex is involved in the DNA damage response and is required for chromosome segregation. The NuA4 complex plays a direct role in repair of DNA double-strand breaks (DSBs) through homologous recombination. Recruitment to promoters depends on H3K4me. Also acetylates non-histone proteins. In addition to protein acetyltransferase, can use different acyl-CoA substrates, such as 2-hydroxyisobutanoyl-CoA (2-hydroxyisobutyryl-CoA) or (2E)-butenoyl-CoA (crotonyl-CoA), and is able to mediate protein 2-hydroxyisobutyrylation and crotonylation, respectively.</text>
</comment>
<keyword evidence="5" id="KW-0479">Metal-binding</keyword>
<evidence type="ECO:0000256" key="15">
    <source>
        <dbReference type="SAM" id="MobiDB-lite"/>
    </source>
</evidence>
<comment type="caution">
    <text evidence="17">The sequence shown here is derived from an EMBL/GenBank/DDBJ whole genome shotgun (WGS) entry which is preliminary data.</text>
</comment>
<dbReference type="Gene3D" id="3.40.630.30">
    <property type="match status" value="1"/>
</dbReference>
<keyword evidence="18" id="KW-1185">Reference proteome</keyword>
<feature type="compositionally biased region" description="Low complexity" evidence="15">
    <location>
        <begin position="500"/>
        <end position="510"/>
    </location>
</feature>
<feature type="compositionally biased region" description="Low complexity" evidence="15">
    <location>
        <begin position="82"/>
        <end position="102"/>
    </location>
</feature>
<evidence type="ECO:0000256" key="7">
    <source>
        <dbReference type="ARBA" id="ARBA00022833"/>
    </source>
</evidence>
<evidence type="ECO:0000256" key="1">
    <source>
        <dbReference type="ARBA" id="ARBA00004123"/>
    </source>
</evidence>
<dbReference type="FunFam" id="3.40.630.30:FF:000067">
    <property type="entry name" value="Histone acetyltransferase"/>
    <property type="match status" value="1"/>
</dbReference>
<evidence type="ECO:0000256" key="3">
    <source>
        <dbReference type="ARBA" id="ARBA00013184"/>
    </source>
</evidence>
<evidence type="ECO:0000256" key="8">
    <source>
        <dbReference type="ARBA" id="ARBA00022990"/>
    </source>
</evidence>
<dbReference type="OMA" id="WITPEDC"/>
<dbReference type="GO" id="GO:0005634">
    <property type="term" value="C:nucleus"/>
    <property type="evidence" value="ECO:0007669"/>
    <property type="project" value="UniProtKB-SubCell"/>
</dbReference>
<feature type="compositionally biased region" description="Low complexity" evidence="15">
    <location>
        <begin position="189"/>
        <end position="203"/>
    </location>
</feature>
<feature type="region of interest" description="Disordered" evidence="15">
    <location>
        <begin position="248"/>
        <end position="270"/>
    </location>
</feature>
<evidence type="ECO:0000256" key="14">
    <source>
        <dbReference type="PIRSR" id="PIRSR602717-51"/>
    </source>
</evidence>
<dbReference type="PANTHER" id="PTHR10615">
    <property type="entry name" value="HISTONE ACETYLTRANSFERASE"/>
    <property type="match status" value="1"/>
</dbReference>
<organism evidence="17 18">
    <name type="scientific">Pseudallescheria apiosperma</name>
    <name type="common">Scedosporium apiospermum</name>
    <dbReference type="NCBI Taxonomy" id="563466"/>
    <lineage>
        <taxon>Eukaryota</taxon>
        <taxon>Fungi</taxon>
        <taxon>Dikarya</taxon>
        <taxon>Ascomycota</taxon>
        <taxon>Pezizomycotina</taxon>
        <taxon>Sordariomycetes</taxon>
        <taxon>Hypocreomycetidae</taxon>
        <taxon>Microascales</taxon>
        <taxon>Microascaceae</taxon>
        <taxon>Scedosporium</taxon>
    </lineage>
</organism>
<feature type="compositionally biased region" description="Low complexity" evidence="15">
    <location>
        <begin position="172"/>
        <end position="181"/>
    </location>
</feature>
<evidence type="ECO:0000256" key="6">
    <source>
        <dbReference type="ARBA" id="ARBA00022771"/>
    </source>
</evidence>
<keyword evidence="10" id="KW-0804">Transcription</keyword>
<feature type="region of interest" description="Disordered" evidence="15">
    <location>
        <begin position="500"/>
        <end position="527"/>
    </location>
</feature>
<accession>A0A084G9U9</accession>
<dbReference type="VEuPathDB" id="FungiDB:SAPIO_CDS3879"/>
<dbReference type="InterPro" id="IPR050603">
    <property type="entry name" value="MYST_HAT"/>
</dbReference>
<dbReference type="HOGENOM" id="CLU_011815_0_0_1"/>
<dbReference type="SUPFAM" id="SSF55729">
    <property type="entry name" value="Acyl-CoA N-acyltransferases (Nat)"/>
    <property type="match status" value="1"/>
</dbReference>
<feature type="compositionally biased region" description="Basic residues" evidence="15">
    <location>
        <begin position="1"/>
        <end position="12"/>
    </location>
</feature>
<feature type="domain" description="MYST-type HAT" evidence="16">
    <location>
        <begin position="216"/>
        <end position="568"/>
    </location>
</feature>
<evidence type="ECO:0000256" key="13">
    <source>
        <dbReference type="ARBA" id="ARBA00045805"/>
    </source>
</evidence>
<keyword evidence="4" id="KW-0808">Transferase</keyword>